<dbReference type="PANTHER" id="PTHR11469">
    <property type="entry name" value="GLUCOSE-6-PHOSPHATE ISOMERASE"/>
    <property type="match status" value="1"/>
</dbReference>
<gene>
    <name evidence="10" type="primary">BnaA01g13990D</name>
    <name evidence="10" type="ORF">GSBRNA2T00056331001</name>
</gene>
<keyword evidence="11" id="KW-1185">Reference proteome</keyword>
<dbReference type="PANTHER" id="PTHR11469:SF12">
    <property type="entry name" value="GLUCOSE-6-PHOSPHATE ISOMERASE"/>
    <property type="match status" value="1"/>
</dbReference>
<dbReference type="PRINTS" id="PR00662">
    <property type="entry name" value="G6PISOMERASE"/>
</dbReference>
<dbReference type="NCBIfam" id="NF010696">
    <property type="entry name" value="PRK14096.1"/>
    <property type="match status" value="1"/>
</dbReference>
<feature type="region of interest" description="Disordered" evidence="9">
    <location>
        <begin position="1"/>
        <end position="59"/>
    </location>
</feature>
<protein>
    <recommendedName>
        <fullName evidence="3 8">Glucose-6-phosphate isomerase</fullName>
        <ecNumber evidence="3 8">5.3.1.9</ecNumber>
    </recommendedName>
</protein>
<dbReference type="GO" id="GO:0006094">
    <property type="term" value="P:gluconeogenesis"/>
    <property type="evidence" value="ECO:0000318"/>
    <property type="project" value="GO_Central"/>
</dbReference>
<dbReference type="Gene3D" id="3.40.50.10490">
    <property type="entry name" value="Glucose-6-phosphate isomerase like protein, domain 1"/>
    <property type="match status" value="2"/>
</dbReference>
<dbReference type="UniPathway" id="UPA00109">
    <property type="reaction ID" value="UER00181"/>
</dbReference>
<evidence type="ECO:0000256" key="8">
    <source>
        <dbReference type="RuleBase" id="RU000612"/>
    </source>
</evidence>
<dbReference type="AlphaFoldDB" id="A0A078H954"/>
<dbReference type="CDD" id="cd05015">
    <property type="entry name" value="SIS_PGI_1"/>
    <property type="match status" value="1"/>
</dbReference>
<evidence type="ECO:0000256" key="9">
    <source>
        <dbReference type="SAM" id="MobiDB-lite"/>
    </source>
</evidence>
<feature type="compositionally biased region" description="Polar residues" evidence="9">
    <location>
        <begin position="18"/>
        <end position="42"/>
    </location>
</feature>
<keyword evidence="5 8" id="KW-0324">Glycolysis</keyword>
<dbReference type="HAMAP" id="MF_00473">
    <property type="entry name" value="G6P_isomerase"/>
    <property type="match status" value="1"/>
</dbReference>
<comment type="pathway">
    <text evidence="1 8">Carbohydrate degradation; glycolysis; D-glyceraldehyde 3-phosphate and glycerone phosphate from D-glucose: step 2/4.</text>
</comment>
<dbReference type="FunFam" id="3.40.50.10490:FF:000023">
    <property type="entry name" value="Glucose-6-phosphate isomerase"/>
    <property type="match status" value="1"/>
</dbReference>
<dbReference type="GO" id="GO:0097367">
    <property type="term" value="F:carbohydrate derivative binding"/>
    <property type="evidence" value="ECO:0007669"/>
    <property type="project" value="InterPro"/>
</dbReference>
<name>A0A078H954_BRANA</name>
<feature type="compositionally biased region" description="Low complexity" evidence="9">
    <location>
        <begin position="1"/>
        <end position="17"/>
    </location>
</feature>
<dbReference type="GO" id="GO:0005829">
    <property type="term" value="C:cytosol"/>
    <property type="evidence" value="ECO:0000318"/>
    <property type="project" value="GO_Central"/>
</dbReference>
<dbReference type="OrthoDB" id="5831190at2759"/>
<dbReference type="InterPro" id="IPR001672">
    <property type="entry name" value="G6P_Isomerase"/>
</dbReference>
<accession>A0A078H954</accession>
<organism evidence="10 11">
    <name type="scientific">Brassica napus</name>
    <name type="common">Rape</name>
    <dbReference type="NCBI Taxonomy" id="3708"/>
    <lineage>
        <taxon>Eukaryota</taxon>
        <taxon>Viridiplantae</taxon>
        <taxon>Streptophyta</taxon>
        <taxon>Embryophyta</taxon>
        <taxon>Tracheophyta</taxon>
        <taxon>Spermatophyta</taxon>
        <taxon>Magnoliopsida</taxon>
        <taxon>eudicotyledons</taxon>
        <taxon>Gunneridae</taxon>
        <taxon>Pentapetalae</taxon>
        <taxon>rosids</taxon>
        <taxon>malvids</taxon>
        <taxon>Brassicales</taxon>
        <taxon>Brassicaceae</taxon>
        <taxon>Brassiceae</taxon>
        <taxon>Brassica</taxon>
    </lineage>
</organism>
<evidence type="ECO:0000256" key="4">
    <source>
        <dbReference type="ARBA" id="ARBA00022432"/>
    </source>
</evidence>
<dbReference type="InterPro" id="IPR046348">
    <property type="entry name" value="SIS_dom_sf"/>
</dbReference>
<evidence type="ECO:0000256" key="6">
    <source>
        <dbReference type="ARBA" id="ARBA00023235"/>
    </source>
</evidence>
<dbReference type="EC" id="5.3.1.9" evidence="3 8"/>
<dbReference type="GO" id="GO:0048029">
    <property type="term" value="F:monosaccharide binding"/>
    <property type="evidence" value="ECO:0000318"/>
    <property type="project" value="GO_Central"/>
</dbReference>
<dbReference type="InterPro" id="IPR035476">
    <property type="entry name" value="SIS_PGI_1"/>
</dbReference>
<dbReference type="EMBL" id="LK032332">
    <property type="protein sequence ID" value="CDY34296.1"/>
    <property type="molecule type" value="Genomic_DNA"/>
</dbReference>
<evidence type="ECO:0000256" key="1">
    <source>
        <dbReference type="ARBA" id="ARBA00004926"/>
    </source>
</evidence>
<evidence type="ECO:0000256" key="2">
    <source>
        <dbReference type="ARBA" id="ARBA00006604"/>
    </source>
</evidence>
<evidence type="ECO:0000256" key="7">
    <source>
        <dbReference type="ARBA" id="ARBA00029321"/>
    </source>
</evidence>
<sequence>MASLSTLYSSSPSLKQSTVKAFTSPPTTRGDSFSFPHTSKPTTHLPLTLSASRSDTSHSDAASAAAKKELIKDPDALWKRYLDWLYQQKDIGLYLDVSRVGFTDEFVVDMEERFKSAFKAMEELEKGSIANPDEGRMVGHYWLRNSGLAPRPGLKTLIENTLDSICSFADDIVSGKIKPPSSPAGRFTQILSVGIGGSALGPQFVAEALAPDNPPLKIRFIDNTDPAGIDHQIAQLGPELASTLVIVISKSGGTPETRNGLLEVQKAFRDAGLNFAKQGVAITQENSLLDNTARIEGWLARFPMYDWVGGRTSVMSAVGLLPAALQGIDIREMLAGAAIMDEATRTNSLKNNPAALLAMCWYWASDGVGSKDMVILPYKDSLLLFSRYLQQLVMESLGKEFDLDGNTVNQGLTVYGNKGSTDQHAYIQQLREGVHNFFATFIEVLRDRPPGHDWDLEPGVTCGDYLFGMLQGTRSALYANGRESISVTIEEVTPRSVGALIALYERAVGLYASLVNINAYHQPGVEAGKKAAAEVLALQKRVLSVLNEASCKDPVEPLTLDEIADRCHAPEEIEMIYKIIAHMSANDRVLIAEGSCGSPRSVKVFLGECNVDDMYA</sequence>
<dbReference type="InterPro" id="IPR035482">
    <property type="entry name" value="SIS_PGI_2"/>
</dbReference>
<dbReference type="SUPFAM" id="SSF53697">
    <property type="entry name" value="SIS domain"/>
    <property type="match status" value="1"/>
</dbReference>
<dbReference type="FunFam" id="3.40.50.10490:FF:000021">
    <property type="entry name" value="Glucose-6-phosphate isomerase"/>
    <property type="match status" value="1"/>
</dbReference>
<dbReference type="GO" id="GO:0006096">
    <property type="term" value="P:glycolytic process"/>
    <property type="evidence" value="ECO:0000318"/>
    <property type="project" value="GO_Central"/>
</dbReference>
<dbReference type="Gramene" id="CDY34296">
    <property type="protein sequence ID" value="CDY34296"/>
    <property type="gene ID" value="GSBRNA2T00056331001"/>
</dbReference>
<proteinExistence type="inferred from homology"/>
<evidence type="ECO:0000313" key="11">
    <source>
        <dbReference type="Proteomes" id="UP000028999"/>
    </source>
</evidence>
<evidence type="ECO:0000313" key="10">
    <source>
        <dbReference type="EMBL" id="CDY34296.1"/>
    </source>
</evidence>
<dbReference type="GO" id="GO:0004347">
    <property type="term" value="F:glucose-6-phosphate isomerase activity"/>
    <property type="evidence" value="ECO:0000318"/>
    <property type="project" value="GO_Central"/>
</dbReference>
<dbReference type="InterPro" id="IPR018189">
    <property type="entry name" value="Phosphoglucose_isomerase_CS"/>
</dbReference>
<dbReference type="Proteomes" id="UP000028999">
    <property type="component" value="Unassembled WGS sequence"/>
</dbReference>
<dbReference type="PROSITE" id="PS51463">
    <property type="entry name" value="P_GLUCOSE_ISOMERASE_3"/>
    <property type="match status" value="1"/>
</dbReference>
<comment type="similarity">
    <text evidence="2 8">Belongs to the GPI family.</text>
</comment>
<evidence type="ECO:0000256" key="3">
    <source>
        <dbReference type="ARBA" id="ARBA00011952"/>
    </source>
</evidence>
<dbReference type="GO" id="GO:0051156">
    <property type="term" value="P:glucose 6-phosphate metabolic process"/>
    <property type="evidence" value="ECO:0000318"/>
    <property type="project" value="GO_Central"/>
</dbReference>
<dbReference type="PROSITE" id="PS00174">
    <property type="entry name" value="P_GLUCOSE_ISOMERASE_2"/>
    <property type="match status" value="1"/>
</dbReference>
<evidence type="ECO:0000256" key="5">
    <source>
        <dbReference type="ARBA" id="ARBA00023152"/>
    </source>
</evidence>
<dbReference type="STRING" id="3708.A0A078H954"/>
<keyword evidence="6 8" id="KW-0413">Isomerase</keyword>
<reference evidence="10 11" key="1">
    <citation type="journal article" date="2014" name="Science">
        <title>Plant genetics. Early allopolyploid evolution in the post-Neolithic Brassica napus oilseed genome.</title>
        <authorList>
            <person name="Chalhoub B."/>
            <person name="Denoeud F."/>
            <person name="Liu S."/>
            <person name="Parkin I.A."/>
            <person name="Tang H."/>
            <person name="Wang X."/>
            <person name="Chiquet J."/>
            <person name="Belcram H."/>
            <person name="Tong C."/>
            <person name="Samans B."/>
            <person name="Correa M."/>
            <person name="Da Silva C."/>
            <person name="Just J."/>
            <person name="Falentin C."/>
            <person name="Koh C.S."/>
            <person name="Le Clainche I."/>
            <person name="Bernard M."/>
            <person name="Bento P."/>
            <person name="Noel B."/>
            <person name="Labadie K."/>
            <person name="Alberti A."/>
            <person name="Charles M."/>
            <person name="Arnaud D."/>
            <person name="Guo H."/>
            <person name="Daviaud C."/>
            <person name="Alamery S."/>
            <person name="Jabbari K."/>
            <person name="Zhao M."/>
            <person name="Edger P.P."/>
            <person name="Chelaifa H."/>
            <person name="Tack D."/>
            <person name="Lassalle G."/>
            <person name="Mestiri I."/>
            <person name="Schnel N."/>
            <person name="Le Paslier M.C."/>
            <person name="Fan G."/>
            <person name="Renault V."/>
            <person name="Bayer P.E."/>
            <person name="Golicz A.A."/>
            <person name="Manoli S."/>
            <person name="Lee T.H."/>
            <person name="Thi V.H."/>
            <person name="Chalabi S."/>
            <person name="Hu Q."/>
            <person name="Fan C."/>
            <person name="Tollenaere R."/>
            <person name="Lu Y."/>
            <person name="Battail C."/>
            <person name="Shen J."/>
            <person name="Sidebottom C.H."/>
            <person name="Wang X."/>
            <person name="Canaguier A."/>
            <person name="Chauveau A."/>
            <person name="Berard A."/>
            <person name="Deniot G."/>
            <person name="Guan M."/>
            <person name="Liu Z."/>
            <person name="Sun F."/>
            <person name="Lim Y.P."/>
            <person name="Lyons E."/>
            <person name="Town C.D."/>
            <person name="Bancroft I."/>
            <person name="Wang X."/>
            <person name="Meng J."/>
            <person name="Ma J."/>
            <person name="Pires J.C."/>
            <person name="King G.J."/>
            <person name="Brunel D."/>
            <person name="Delourme R."/>
            <person name="Renard M."/>
            <person name="Aury J.M."/>
            <person name="Adams K.L."/>
            <person name="Batley J."/>
            <person name="Snowdon R.J."/>
            <person name="Tost J."/>
            <person name="Edwards D."/>
            <person name="Zhou Y."/>
            <person name="Hua W."/>
            <person name="Sharpe A.G."/>
            <person name="Paterson A.H."/>
            <person name="Guan C."/>
            <person name="Wincker P."/>
        </authorList>
    </citation>
    <scope>NUCLEOTIDE SEQUENCE [LARGE SCALE GENOMIC DNA]</scope>
    <source>
        <strain evidence="11">cv. Darmor-bzh</strain>
    </source>
</reference>
<keyword evidence="4 8" id="KW-0312">Gluconeogenesis</keyword>
<dbReference type="OMA" id="HALWRRY"/>
<dbReference type="Pfam" id="PF00342">
    <property type="entry name" value="PGI"/>
    <property type="match status" value="2"/>
</dbReference>
<dbReference type="CDD" id="cd05016">
    <property type="entry name" value="SIS_PGI_2"/>
    <property type="match status" value="1"/>
</dbReference>
<feature type="compositionally biased region" description="Low complexity" evidence="9">
    <location>
        <begin position="50"/>
        <end position="59"/>
    </location>
</feature>
<dbReference type="PaxDb" id="3708-A0A078H954"/>
<comment type="catalytic activity">
    <reaction evidence="7 8">
        <text>alpha-D-glucose 6-phosphate = beta-D-fructose 6-phosphate</text>
        <dbReference type="Rhea" id="RHEA:11816"/>
        <dbReference type="ChEBI" id="CHEBI:57634"/>
        <dbReference type="ChEBI" id="CHEBI:58225"/>
        <dbReference type="EC" id="5.3.1.9"/>
    </reaction>
</comment>